<keyword evidence="2" id="KW-1133">Transmembrane helix</keyword>
<dbReference type="Ensembl" id="ENSPKIT00000036236.1">
    <property type="protein sequence ID" value="ENSPKIP00000018401.1"/>
    <property type="gene ID" value="ENSPKIG00000003980.1"/>
</dbReference>
<evidence type="ECO:0000256" key="2">
    <source>
        <dbReference type="SAM" id="Phobius"/>
    </source>
</evidence>
<dbReference type="GeneID" id="111834084"/>
<feature type="transmembrane region" description="Helical" evidence="2">
    <location>
        <begin position="258"/>
        <end position="280"/>
    </location>
</feature>
<dbReference type="KEGG" id="pki:111834084"/>
<sequence>MYWGVLFKTCQKASENHEQSGGRVGPHDTMKRRLQVLLCQLLSVLVILPKPEASEQEPLHESTAVTSTQHPVLPVGLQSVPKSTPVDPPASRSSVRPTVALSSPAAKPPTLASQSAHSTLPYVVTSQKVAVTPRLERNKGAAFSPPSLSLQDAPLSAPPTTSIVNSNPSHTATGNDITTHGAADASPSLGEAPRSMHHPDKGSANVASPWRHSPTTVAPYVATSFLNRLVPVPESGPTGPGYDPPHSRGTLCLSKADIAWLVLVITVPASSCSVLLTILCMRRKKRTSSQENNLSYWNDAITMDYFNRHAVELPREVQPLETVQEQGAGAPPSGHIDNGMVLVNPFCQETLFINQNTATS</sequence>
<dbReference type="GO" id="GO:0014069">
    <property type="term" value="C:postsynaptic density"/>
    <property type="evidence" value="ECO:0007669"/>
    <property type="project" value="TreeGrafter"/>
</dbReference>
<dbReference type="GO" id="GO:0008090">
    <property type="term" value="P:retrograde axonal transport"/>
    <property type="evidence" value="ECO:0007669"/>
    <property type="project" value="TreeGrafter"/>
</dbReference>
<evidence type="ECO:0000256" key="1">
    <source>
        <dbReference type="SAM" id="MobiDB-lite"/>
    </source>
</evidence>
<reference evidence="3" key="2">
    <citation type="submission" date="2025-09" db="UniProtKB">
        <authorList>
            <consortium name="Ensembl"/>
        </authorList>
    </citation>
    <scope>IDENTIFICATION</scope>
</reference>
<dbReference type="GO" id="GO:1904115">
    <property type="term" value="C:axon cytoplasm"/>
    <property type="evidence" value="ECO:0007669"/>
    <property type="project" value="GOC"/>
</dbReference>
<proteinExistence type="predicted"/>
<dbReference type="RefSeq" id="XP_023648771.1">
    <property type="nucleotide sequence ID" value="XM_023793003.2"/>
</dbReference>
<reference evidence="3" key="1">
    <citation type="submission" date="2025-08" db="UniProtKB">
        <authorList>
            <consortium name="Ensembl"/>
        </authorList>
    </citation>
    <scope>IDENTIFICATION</scope>
</reference>
<dbReference type="InterPro" id="IPR031508">
    <property type="entry name" value="TMEM108"/>
</dbReference>
<evidence type="ECO:0000313" key="3">
    <source>
        <dbReference type="Ensembl" id="ENSPKIP00000018401.1"/>
    </source>
</evidence>
<protein>
    <submittedName>
        <fullName evidence="3">Transmembrane protein 108-like</fullName>
    </submittedName>
</protein>
<dbReference type="GeneTree" id="ENSGT00940000167546"/>
<evidence type="ECO:0000313" key="4">
    <source>
        <dbReference type="Proteomes" id="UP000261540"/>
    </source>
</evidence>
<accession>A0A3B3RL19</accession>
<dbReference type="Proteomes" id="UP000261540">
    <property type="component" value="Unplaced"/>
</dbReference>
<feature type="region of interest" description="Disordered" evidence="1">
    <location>
        <begin position="140"/>
        <end position="210"/>
    </location>
</feature>
<organism evidence="3 4">
    <name type="scientific">Paramormyrops kingsleyae</name>
    <dbReference type="NCBI Taxonomy" id="1676925"/>
    <lineage>
        <taxon>Eukaryota</taxon>
        <taxon>Metazoa</taxon>
        <taxon>Chordata</taxon>
        <taxon>Craniata</taxon>
        <taxon>Vertebrata</taxon>
        <taxon>Euteleostomi</taxon>
        <taxon>Actinopterygii</taxon>
        <taxon>Neopterygii</taxon>
        <taxon>Teleostei</taxon>
        <taxon>Osteoglossocephala</taxon>
        <taxon>Osteoglossomorpha</taxon>
        <taxon>Osteoglossiformes</taxon>
        <taxon>Mormyridae</taxon>
        <taxon>Paramormyrops</taxon>
    </lineage>
</organism>
<keyword evidence="2" id="KW-0812">Transmembrane</keyword>
<dbReference type="GO" id="GO:0005769">
    <property type="term" value="C:early endosome"/>
    <property type="evidence" value="ECO:0007669"/>
    <property type="project" value="TreeGrafter"/>
</dbReference>
<dbReference type="PANTHER" id="PTHR28673:SF1">
    <property type="entry name" value="TRANSMEMBRANE PROTEIN 108"/>
    <property type="match status" value="1"/>
</dbReference>
<dbReference type="GO" id="GO:0097484">
    <property type="term" value="P:dendrite extension"/>
    <property type="evidence" value="ECO:0007669"/>
    <property type="project" value="TreeGrafter"/>
</dbReference>
<keyword evidence="4" id="KW-1185">Reference proteome</keyword>
<name>A0A3B3RL19_9TELE</name>
<dbReference type="OrthoDB" id="9944393at2759"/>
<dbReference type="GO" id="GO:0097106">
    <property type="term" value="P:postsynaptic density organization"/>
    <property type="evidence" value="ECO:0007669"/>
    <property type="project" value="TreeGrafter"/>
</dbReference>
<dbReference type="PANTHER" id="PTHR28673">
    <property type="entry name" value="TRANSMEMBRANE PROTEIN 108"/>
    <property type="match status" value="1"/>
</dbReference>
<feature type="region of interest" description="Disordered" evidence="1">
    <location>
        <begin position="76"/>
        <end position="117"/>
    </location>
</feature>
<dbReference type="GO" id="GO:0010008">
    <property type="term" value="C:endosome membrane"/>
    <property type="evidence" value="ECO:0007669"/>
    <property type="project" value="TreeGrafter"/>
</dbReference>
<keyword evidence="2" id="KW-0472">Membrane</keyword>
<feature type="compositionally biased region" description="Polar residues" evidence="1">
    <location>
        <begin position="158"/>
        <end position="178"/>
    </location>
</feature>
<dbReference type="Pfam" id="PF15759">
    <property type="entry name" value="TMEM108"/>
    <property type="match status" value="1"/>
</dbReference>
<dbReference type="AlphaFoldDB" id="A0A3B3RL19"/>